<sequence length="244" mass="27262">MAYYAYGPPPMPYYGYGFAAPAPVPNLWRDNPQGAIRDLMERETSTSFSQPNHLGDMDLYTKNADWLKVIMSVLKIRLGCEWPQNYKAILYLEKMPEAALAGVHDELKKIVDAGDKLRGHQAFQTQAKALFGKAEAEKKKAAEAEEKKKYEEMWKKHGGLPFSGWAGWPFPAPGGLPPGTAAQWAGQYPFKGPEGFSQTPASYVPKEYPYSRSFYYAGRPEDEAKRPSMKSELAWALNQQAAAA</sequence>
<dbReference type="AlphaFoldDB" id="A0A5D3B3Y0"/>
<organism evidence="1 2">
    <name type="scientific">Cryptococcus floricola</name>
    <dbReference type="NCBI Taxonomy" id="2591691"/>
    <lineage>
        <taxon>Eukaryota</taxon>
        <taxon>Fungi</taxon>
        <taxon>Dikarya</taxon>
        <taxon>Basidiomycota</taxon>
        <taxon>Agaricomycotina</taxon>
        <taxon>Tremellomycetes</taxon>
        <taxon>Tremellales</taxon>
        <taxon>Cryptococcaceae</taxon>
        <taxon>Cryptococcus</taxon>
    </lineage>
</organism>
<dbReference type="EMBL" id="NIDF01000013">
    <property type="protein sequence ID" value="TYJ57329.1"/>
    <property type="molecule type" value="Genomic_DNA"/>
</dbReference>
<reference evidence="1 2" key="1">
    <citation type="submission" date="2017-05" db="EMBL/GenBank/DDBJ databases">
        <title>The Genome Sequence of Tsuchiyaea wingfieldii DSM 27421.</title>
        <authorList>
            <person name="Cuomo C."/>
            <person name="Passer A."/>
            <person name="Billmyre B."/>
            <person name="Heitman J."/>
        </authorList>
    </citation>
    <scope>NUCLEOTIDE SEQUENCE [LARGE SCALE GENOMIC DNA]</scope>
    <source>
        <strain evidence="1 2">DSM 27421</strain>
    </source>
</reference>
<accession>A0A5D3B3Y0</accession>
<protein>
    <submittedName>
        <fullName evidence="1">Uncharacterized protein</fullName>
    </submittedName>
</protein>
<evidence type="ECO:0000313" key="1">
    <source>
        <dbReference type="EMBL" id="TYJ57329.1"/>
    </source>
</evidence>
<proteinExistence type="predicted"/>
<dbReference type="Proteomes" id="UP000322245">
    <property type="component" value="Unassembled WGS sequence"/>
</dbReference>
<comment type="caution">
    <text evidence="1">The sequence shown here is derived from an EMBL/GenBank/DDBJ whole genome shotgun (WGS) entry which is preliminary data.</text>
</comment>
<keyword evidence="2" id="KW-1185">Reference proteome</keyword>
<gene>
    <name evidence="1" type="ORF">B9479_001868</name>
</gene>
<evidence type="ECO:0000313" key="2">
    <source>
        <dbReference type="Proteomes" id="UP000322245"/>
    </source>
</evidence>
<name>A0A5D3B3Y0_9TREE</name>